<evidence type="ECO:0000313" key="2">
    <source>
        <dbReference type="EMBL" id="MBE8712959.1"/>
    </source>
</evidence>
<dbReference type="Proteomes" id="UP000616201">
    <property type="component" value="Unassembled WGS sequence"/>
</dbReference>
<sequence length="252" mass="29320">MKRILALLPLLILCFSHSFAQEEYVHYEPTEADYAYRELRAKPSIPPYGLDKVKGLIKKVTFAPSDEGDAGISALSASQYDGLSLREKFTYTMIHPEAYSQNCAIFIYSKDEHKLIYSYLISWMDETTWSERQVNFLRDNRDSVMQIIQESVNRSKRMGVNYKDAVVEINAWEMIPYLINYYKTNKQDVDVLTTLLLLMKQGEYAPFLQSASYSKLYGSDYNYERYINLNQANEELIVQRAMGYYGDKIANK</sequence>
<accession>A0A928UXK5</accession>
<feature type="signal peptide" evidence="1">
    <location>
        <begin position="1"/>
        <end position="20"/>
    </location>
</feature>
<comment type="caution">
    <text evidence="2">The sequence shown here is derived from an EMBL/GenBank/DDBJ whole genome shotgun (WGS) entry which is preliminary data.</text>
</comment>
<reference evidence="2" key="1">
    <citation type="submission" date="2018-02" db="EMBL/GenBank/DDBJ databases">
        <authorList>
            <person name="Vasarhelyi B.M."/>
            <person name="Deshmukh S."/>
            <person name="Balint B."/>
            <person name="Kukolya J."/>
        </authorList>
    </citation>
    <scope>NUCLEOTIDE SEQUENCE</scope>
    <source>
        <strain evidence="2">KB22</strain>
    </source>
</reference>
<gene>
    <name evidence="2" type="ORF">C4F49_04635</name>
</gene>
<organism evidence="2 3">
    <name type="scientific">Sphingobacterium hungaricum</name>
    <dbReference type="NCBI Taxonomy" id="2082723"/>
    <lineage>
        <taxon>Bacteria</taxon>
        <taxon>Pseudomonadati</taxon>
        <taxon>Bacteroidota</taxon>
        <taxon>Sphingobacteriia</taxon>
        <taxon>Sphingobacteriales</taxon>
        <taxon>Sphingobacteriaceae</taxon>
        <taxon>Sphingobacterium</taxon>
    </lineage>
</organism>
<proteinExistence type="predicted"/>
<protein>
    <recommendedName>
        <fullName evidence="4">DUF4919 domain-containing protein</fullName>
    </recommendedName>
</protein>
<dbReference type="EMBL" id="PRDK01000003">
    <property type="protein sequence ID" value="MBE8712959.1"/>
    <property type="molecule type" value="Genomic_DNA"/>
</dbReference>
<evidence type="ECO:0000256" key="1">
    <source>
        <dbReference type="SAM" id="SignalP"/>
    </source>
</evidence>
<name>A0A928UXK5_9SPHI</name>
<keyword evidence="1" id="KW-0732">Signal</keyword>
<dbReference type="RefSeq" id="WP_196935769.1">
    <property type="nucleotide sequence ID" value="NZ_MU158698.1"/>
</dbReference>
<dbReference type="AlphaFoldDB" id="A0A928UXK5"/>
<keyword evidence="3" id="KW-1185">Reference proteome</keyword>
<evidence type="ECO:0000313" key="3">
    <source>
        <dbReference type="Proteomes" id="UP000616201"/>
    </source>
</evidence>
<evidence type="ECO:0008006" key="4">
    <source>
        <dbReference type="Google" id="ProtNLM"/>
    </source>
</evidence>
<feature type="chain" id="PRO_5037748417" description="DUF4919 domain-containing protein" evidence="1">
    <location>
        <begin position="21"/>
        <end position="252"/>
    </location>
</feature>